<sequence>MQGTTNNNDGSKRTSPIYDNVGNTKDSLTYVNINKVYMRYTF</sequence>
<dbReference type="Proteomes" id="UP000100387">
    <property type="component" value="Segment"/>
</dbReference>
<name>Q0NND4_VARV</name>
<protein>
    <submittedName>
        <fullName evidence="2">Uncharacterized protein</fullName>
    </submittedName>
</protein>
<evidence type="ECO:0000313" key="4">
    <source>
        <dbReference type="Proteomes" id="UP000100387"/>
    </source>
</evidence>
<gene>
    <name evidence="2" type="ORF">VARV_BEN68_59_185</name>
    <name evidence="3" type="ORF">VARV_NEP73_175_185</name>
</gene>
<evidence type="ECO:0000313" key="2">
    <source>
        <dbReference type="EMBL" id="ABF22945.1"/>
    </source>
</evidence>
<evidence type="ECO:0000256" key="1">
    <source>
        <dbReference type="SAM" id="MobiDB-lite"/>
    </source>
</evidence>
<evidence type="ECO:0000313" key="3">
    <source>
        <dbReference type="EMBL" id="ABG49363.1"/>
    </source>
</evidence>
<dbReference type="Proteomes" id="UP000127036">
    <property type="component" value="Segment"/>
</dbReference>
<evidence type="ECO:0000313" key="5">
    <source>
        <dbReference type="Proteomes" id="UP000127036"/>
    </source>
</evidence>
<feature type="region of interest" description="Disordered" evidence="1">
    <location>
        <begin position="1"/>
        <end position="21"/>
    </location>
</feature>
<proteinExistence type="predicted"/>
<organism evidence="2 5">
    <name type="scientific">Variola virus</name>
    <dbReference type="NCBI Taxonomy" id="10255"/>
    <lineage>
        <taxon>Viruses</taxon>
        <taxon>Varidnaviria</taxon>
        <taxon>Bamfordvirae</taxon>
        <taxon>Nucleocytoviricota</taxon>
        <taxon>Pokkesviricetes</taxon>
        <taxon>Chitovirales</taxon>
        <taxon>Poxviridae</taxon>
        <taxon>Chordopoxvirinae</taxon>
        <taxon>Orthopoxvirus</taxon>
        <taxon>Orthopoxvirus variola</taxon>
    </lineage>
</organism>
<organismHost>
    <name type="scientific">Homo sapiens</name>
    <name type="common">Human</name>
    <dbReference type="NCBI Taxonomy" id="9606"/>
</organismHost>
<reference evidence="4 5" key="1">
    <citation type="journal article" date="2006" name="Science">
        <title>Genome sequence diversity and clues to the evolution of variola (smallpox) virus.</title>
        <authorList>
            <person name="Esposito J.J."/>
            <person name="Sammons S.A."/>
            <person name="Frace A.M."/>
            <person name="Osborne J.D."/>
            <person name="Olsen-Rasmussen M."/>
            <person name="Zhang M."/>
            <person name="Govil D."/>
            <person name="Damon I.K."/>
            <person name="Kline R."/>
            <person name="Laker M."/>
            <person name="Li Y."/>
            <person name="Smith G.L."/>
            <person name="Meyer H."/>
            <person name="LeDuc J.W."/>
            <person name="Wohlhueter R.M."/>
        </authorList>
    </citation>
    <scope>NUCLEOTIDE SEQUENCE [LARGE SCALE GENOMIC DNA]</scope>
    <source>
        <strain evidence="2">Benin</strain>
        <strain evidence="3">Nepal 1973 V73-175</strain>
    </source>
</reference>
<accession>Q0NND4</accession>
<dbReference type="EMBL" id="DQ441416">
    <property type="protein sequence ID" value="ABF22945.1"/>
    <property type="molecule type" value="Genomic_DNA"/>
</dbReference>
<dbReference type="EMBL" id="DQ437588">
    <property type="protein sequence ID" value="ABG49363.1"/>
    <property type="molecule type" value="Genomic_DNA"/>
</dbReference>